<organism evidence="2 3">
    <name type="scientific">Stylosanthes scabra</name>
    <dbReference type="NCBI Taxonomy" id="79078"/>
    <lineage>
        <taxon>Eukaryota</taxon>
        <taxon>Viridiplantae</taxon>
        <taxon>Streptophyta</taxon>
        <taxon>Embryophyta</taxon>
        <taxon>Tracheophyta</taxon>
        <taxon>Spermatophyta</taxon>
        <taxon>Magnoliopsida</taxon>
        <taxon>eudicotyledons</taxon>
        <taxon>Gunneridae</taxon>
        <taxon>Pentapetalae</taxon>
        <taxon>rosids</taxon>
        <taxon>fabids</taxon>
        <taxon>Fabales</taxon>
        <taxon>Fabaceae</taxon>
        <taxon>Papilionoideae</taxon>
        <taxon>50 kb inversion clade</taxon>
        <taxon>dalbergioids sensu lato</taxon>
        <taxon>Dalbergieae</taxon>
        <taxon>Pterocarpus clade</taxon>
        <taxon>Stylosanthes</taxon>
    </lineage>
</organism>
<sequence length="106" mass="12209">MTTPPSVALVTKDLIAPIPEIPQPRKIRRSARRSVKRIRRRLSKRIIAKGRPSRAAPKKKVVIDKREKVLEEEQRFWDYDDLDDWGTAEPDDSSKASCTEHPPPDL</sequence>
<feature type="compositionally biased region" description="Acidic residues" evidence="1">
    <location>
        <begin position="81"/>
        <end position="91"/>
    </location>
</feature>
<evidence type="ECO:0000313" key="2">
    <source>
        <dbReference type="EMBL" id="MED6208669.1"/>
    </source>
</evidence>
<comment type="caution">
    <text evidence="2">The sequence shown here is derived from an EMBL/GenBank/DDBJ whole genome shotgun (WGS) entry which is preliminary data.</text>
</comment>
<evidence type="ECO:0000256" key="1">
    <source>
        <dbReference type="SAM" id="MobiDB-lite"/>
    </source>
</evidence>
<dbReference type="Proteomes" id="UP001341840">
    <property type="component" value="Unassembled WGS sequence"/>
</dbReference>
<keyword evidence="3" id="KW-1185">Reference proteome</keyword>
<dbReference type="EMBL" id="JASCZI010241959">
    <property type="protein sequence ID" value="MED6208669.1"/>
    <property type="molecule type" value="Genomic_DNA"/>
</dbReference>
<protein>
    <submittedName>
        <fullName evidence="2">Uncharacterized protein</fullName>
    </submittedName>
</protein>
<proteinExistence type="predicted"/>
<evidence type="ECO:0000313" key="3">
    <source>
        <dbReference type="Proteomes" id="UP001341840"/>
    </source>
</evidence>
<accession>A0ABU6YF03</accession>
<gene>
    <name evidence="2" type="ORF">PIB30_047462</name>
</gene>
<feature type="region of interest" description="Disordered" evidence="1">
    <location>
        <begin position="81"/>
        <end position="106"/>
    </location>
</feature>
<name>A0ABU6YF03_9FABA</name>
<reference evidence="2 3" key="1">
    <citation type="journal article" date="2023" name="Plants (Basel)">
        <title>Bridging the Gap: Combining Genomics and Transcriptomics Approaches to Understand Stylosanthes scabra, an Orphan Legume from the Brazilian Caatinga.</title>
        <authorList>
            <person name="Ferreira-Neto J.R.C."/>
            <person name="da Silva M.D."/>
            <person name="Binneck E."/>
            <person name="de Melo N.F."/>
            <person name="da Silva R.H."/>
            <person name="de Melo A.L.T.M."/>
            <person name="Pandolfi V."/>
            <person name="Bustamante F.O."/>
            <person name="Brasileiro-Vidal A.C."/>
            <person name="Benko-Iseppon A.M."/>
        </authorList>
    </citation>
    <scope>NUCLEOTIDE SEQUENCE [LARGE SCALE GENOMIC DNA]</scope>
    <source>
        <tissue evidence="2">Leaves</tissue>
    </source>
</reference>